<dbReference type="RefSeq" id="WP_173829875.1">
    <property type="nucleotide sequence ID" value="NZ_JAAITQ010000015.1"/>
</dbReference>
<evidence type="ECO:0000256" key="2">
    <source>
        <dbReference type="ARBA" id="ARBA00008806"/>
    </source>
</evidence>
<evidence type="ECO:0000256" key="6">
    <source>
        <dbReference type="ARBA" id="ARBA00023136"/>
    </source>
</evidence>
<evidence type="ECO:0000256" key="1">
    <source>
        <dbReference type="ARBA" id="ARBA00004651"/>
    </source>
</evidence>
<evidence type="ECO:0000256" key="3">
    <source>
        <dbReference type="ARBA" id="ARBA00022475"/>
    </source>
</evidence>
<dbReference type="NCBIfam" id="NF045973">
    <property type="entry name" value="conju_CD1115"/>
    <property type="match status" value="1"/>
</dbReference>
<dbReference type="InterPro" id="IPR027417">
    <property type="entry name" value="P-loop_NTPase"/>
</dbReference>
<keyword evidence="8" id="KW-1185">Reference proteome</keyword>
<name>A0ABX2GFG0_9FIRM</name>
<evidence type="ECO:0000313" key="7">
    <source>
        <dbReference type="EMBL" id="NSE16597.1"/>
    </source>
</evidence>
<evidence type="ECO:0000256" key="5">
    <source>
        <dbReference type="ARBA" id="ARBA00022989"/>
    </source>
</evidence>
<dbReference type="SUPFAM" id="SSF52540">
    <property type="entry name" value="P-loop containing nucleoside triphosphate hydrolases"/>
    <property type="match status" value="1"/>
</dbReference>
<comment type="subcellular location">
    <subcellularLocation>
        <location evidence="1">Cell membrane</location>
        <topology evidence="1">Multi-pass membrane protein</topology>
    </subcellularLocation>
</comment>
<dbReference type="Pfam" id="PF02534">
    <property type="entry name" value="T4SS-DNA_transf"/>
    <property type="match status" value="1"/>
</dbReference>
<keyword evidence="4" id="KW-0812">Transmembrane</keyword>
<dbReference type="PANTHER" id="PTHR37937">
    <property type="entry name" value="CONJUGATIVE TRANSFER: DNA TRANSPORT"/>
    <property type="match status" value="1"/>
</dbReference>
<dbReference type="PANTHER" id="PTHR37937:SF1">
    <property type="entry name" value="CONJUGATIVE TRANSFER: DNA TRANSPORT"/>
    <property type="match status" value="1"/>
</dbReference>
<gene>
    <name evidence="7" type="ORF">G5B05_09290</name>
</gene>
<proteinExistence type="inferred from homology"/>
<keyword evidence="5" id="KW-1133">Transmembrane helix</keyword>
<dbReference type="InterPro" id="IPR003688">
    <property type="entry name" value="TraG/VirD4"/>
</dbReference>
<dbReference type="CDD" id="cd01127">
    <property type="entry name" value="TrwB_TraG_TraD_VirD4"/>
    <property type="match status" value="1"/>
</dbReference>
<evidence type="ECO:0000313" key="8">
    <source>
        <dbReference type="Proteomes" id="UP000768180"/>
    </source>
</evidence>
<dbReference type="Proteomes" id="UP000768180">
    <property type="component" value="Unassembled WGS sequence"/>
</dbReference>
<keyword evidence="6" id="KW-0472">Membrane</keyword>
<protein>
    <submittedName>
        <fullName evidence="7">Type IV secretory system conjugative DNA transfer family protein</fullName>
    </submittedName>
</protein>
<accession>A0ABX2GFG0</accession>
<keyword evidence="3" id="KW-1003">Cell membrane</keyword>
<comment type="caution">
    <text evidence="7">The sequence shown here is derived from an EMBL/GenBank/DDBJ whole genome shotgun (WGS) entry which is preliminary data.</text>
</comment>
<sequence length="445" mass="50813">MLKDGLVYSESRMGYEQEFMEDLAAFELKSSCGTFRGGPVLFRKNDICYTDYSDSHGLIVGDTGSQKTLKFVLPLIYSCAMAGESMVIVDPKGELVRKSGEFLERKGYQKVVLNWRKPQESPDRWNPFERAQEAYKRGKRAEAANHLNDVLQSLFFTRTEKGKDPYWNDTAGNLARGISKLILMMEENLSIKSILDWRHAKMQSGMLQNCFLALSTDSEVYQDLAGFMNLTAENTKTCITSTFDQLTGLFKASKALTEMMSGTTFSMEEIGKEKTAIFLVVPDEKTTYHFLAALFISQCYESLLDQADACKGTLPVRVNFILEEFCNMPQLDDIVPMLTAARSRNIRFHLVIQSYSQMKDKYNENVSRTIMDNCGNLIYLHTREISFLEYISKLAGQNEFDRPLLSVSRLQHLKKNETVIFHDRCYPVVVRDLPLIFEYPMKASA</sequence>
<comment type="similarity">
    <text evidence="2">Belongs to the VirD4/TraG family.</text>
</comment>
<organism evidence="7 8">
    <name type="scientific">Fusicatenibacter saccharivorans</name>
    <dbReference type="NCBI Taxonomy" id="1150298"/>
    <lineage>
        <taxon>Bacteria</taxon>
        <taxon>Bacillati</taxon>
        <taxon>Bacillota</taxon>
        <taxon>Clostridia</taxon>
        <taxon>Lachnospirales</taxon>
        <taxon>Lachnospiraceae</taxon>
        <taxon>Fusicatenibacter</taxon>
    </lineage>
</organism>
<dbReference type="Gene3D" id="3.40.50.300">
    <property type="entry name" value="P-loop containing nucleotide triphosphate hydrolases"/>
    <property type="match status" value="2"/>
</dbReference>
<dbReference type="EMBL" id="JAAITQ010000015">
    <property type="protein sequence ID" value="NSE16597.1"/>
    <property type="molecule type" value="Genomic_DNA"/>
</dbReference>
<evidence type="ECO:0000256" key="4">
    <source>
        <dbReference type="ARBA" id="ARBA00022692"/>
    </source>
</evidence>
<reference evidence="7 8" key="1">
    <citation type="journal article" date="2020" name="Cell Host Microbe">
        <title>Functional and Genomic Variation between Human-Derived Isolates of Lachnospiraceae Reveals Inter- and Intra-Species Diversity.</title>
        <authorList>
            <person name="Sorbara M.T."/>
            <person name="Littmann E.R."/>
            <person name="Fontana E."/>
            <person name="Moody T.U."/>
            <person name="Kohout C.E."/>
            <person name="Gjonbalaj M."/>
            <person name="Eaton V."/>
            <person name="Seok R."/>
            <person name="Leiner I.M."/>
            <person name="Pamer E.G."/>
        </authorList>
    </citation>
    <scope>NUCLEOTIDE SEQUENCE [LARGE SCALE GENOMIC DNA]</scope>
    <source>
        <strain evidence="7 8">MSK.14.54</strain>
    </source>
</reference>
<dbReference type="InterPro" id="IPR051539">
    <property type="entry name" value="T4SS-coupling_protein"/>
</dbReference>